<dbReference type="GO" id="GO:0002949">
    <property type="term" value="P:tRNA threonylcarbamoyladenosine modification"/>
    <property type="evidence" value="ECO:0007669"/>
    <property type="project" value="InterPro"/>
</dbReference>
<evidence type="ECO:0000313" key="1">
    <source>
        <dbReference type="EMBL" id="GAI77388.1"/>
    </source>
</evidence>
<dbReference type="SUPFAM" id="SSF52540">
    <property type="entry name" value="P-loop containing nucleoside triphosphate hydrolases"/>
    <property type="match status" value="1"/>
</dbReference>
<dbReference type="InterPro" id="IPR003442">
    <property type="entry name" value="T6A_TsaE"/>
</dbReference>
<dbReference type="InterPro" id="IPR027417">
    <property type="entry name" value="P-loop_NTPase"/>
</dbReference>
<protein>
    <recommendedName>
        <fullName evidence="2">tRNA threonylcarbamoyladenosine biosynthesis protein TsaE</fullName>
    </recommendedName>
</protein>
<proteinExistence type="predicted"/>
<dbReference type="AlphaFoldDB" id="X1R9Z9"/>
<organism evidence="1">
    <name type="scientific">marine sediment metagenome</name>
    <dbReference type="NCBI Taxonomy" id="412755"/>
    <lineage>
        <taxon>unclassified sequences</taxon>
        <taxon>metagenomes</taxon>
        <taxon>ecological metagenomes</taxon>
    </lineage>
</organism>
<accession>X1R9Z9</accession>
<name>X1R9Z9_9ZZZZ</name>
<dbReference type="EMBL" id="BARW01007873">
    <property type="protein sequence ID" value="GAI77388.1"/>
    <property type="molecule type" value="Genomic_DNA"/>
</dbReference>
<comment type="caution">
    <text evidence="1">The sequence shown here is derived from an EMBL/GenBank/DDBJ whole genome shotgun (WGS) entry which is preliminary data.</text>
</comment>
<sequence>MLFNYVTNNASQTKKIGQTLAEKILNKKKKERKSQVLALQGELGGGKTTFLQGFARGLGIKER</sequence>
<feature type="non-terminal residue" evidence="1">
    <location>
        <position position="63"/>
    </location>
</feature>
<gene>
    <name evidence="1" type="ORF">S12H4_16294</name>
</gene>
<evidence type="ECO:0008006" key="2">
    <source>
        <dbReference type="Google" id="ProtNLM"/>
    </source>
</evidence>
<dbReference type="Pfam" id="PF02367">
    <property type="entry name" value="TsaE"/>
    <property type="match status" value="1"/>
</dbReference>
<dbReference type="Gene3D" id="3.40.50.300">
    <property type="entry name" value="P-loop containing nucleotide triphosphate hydrolases"/>
    <property type="match status" value="1"/>
</dbReference>
<reference evidence="1" key="1">
    <citation type="journal article" date="2014" name="Front. Microbiol.">
        <title>High frequency of phylogenetically diverse reductive dehalogenase-homologous genes in deep subseafloor sedimentary metagenomes.</title>
        <authorList>
            <person name="Kawai M."/>
            <person name="Futagami T."/>
            <person name="Toyoda A."/>
            <person name="Takaki Y."/>
            <person name="Nishi S."/>
            <person name="Hori S."/>
            <person name="Arai W."/>
            <person name="Tsubouchi T."/>
            <person name="Morono Y."/>
            <person name="Uchiyama I."/>
            <person name="Ito T."/>
            <person name="Fujiyama A."/>
            <person name="Inagaki F."/>
            <person name="Takami H."/>
        </authorList>
    </citation>
    <scope>NUCLEOTIDE SEQUENCE</scope>
    <source>
        <strain evidence="1">Expedition CK06-06</strain>
    </source>
</reference>